<dbReference type="InterPro" id="IPR003439">
    <property type="entry name" value="ABC_transporter-like_ATP-bd"/>
</dbReference>
<dbReference type="PROSITE" id="PS00211">
    <property type="entry name" value="ABC_TRANSPORTER_1"/>
    <property type="match status" value="1"/>
</dbReference>
<dbReference type="Gene3D" id="3.40.50.300">
    <property type="entry name" value="P-loop containing nucleotide triphosphate hydrolases"/>
    <property type="match status" value="1"/>
</dbReference>
<proteinExistence type="inferred from homology"/>
<dbReference type="SUPFAM" id="SSF52540">
    <property type="entry name" value="P-loop containing nucleoside triphosphate hydrolases"/>
    <property type="match status" value="1"/>
</dbReference>
<evidence type="ECO:0000256" key="2">
    <source>
        <dbReference type="ARBA" id="ARBA00022448"/>
    </source>
</evidence>
<dbReference type="GO" id="GO:0016887">
    <property type="term" value="F:ATP hydrolysis activity"/>
    <property type="evidence" value="ECO:0007669"/>
    <property type="project" value="InterPro"/>
</dbReference>
<dbReference type="InterPro" id="IPR017871">
    <property type="entry name" value="ABC_transporter-like_CS"/>
</dbReference>
<evidence type="ECO:0000313" key="7">
    <source>
        <dbReference type="Proteomes" id="UP000308978"/>
    </source>
</evidence>
<dbReference type="GO" id="GO:0005524">
    <property type="term" value="F:ATP binding"/>
    <property type="evidence" value="ECO:0007669"/>
    <property type="project" value="UniProtKB-KW"/>
</dbReference>
<evidence type="ECO:0000313" key="6">
    <source>
        <dbReference type="EMBL" id="THG37458.1"/>
    </source>
</evidence>
<dbReference type="InterPro" id="IPR003593">
    <property type="entry name" value="AAA+_ATPase"/>
</dbReference>
<dbReference type="PANTHER" id="PTHR43776:SF7">
    <property type="entry name" value="D,D-DIPEPTIDE TRANSPORT ATP-BINDING PROTEIN DDPF-RELATED"/>
    <property type="match status" value="1"/>
</dbReference>
<organism evidence="6 7">
    <name type="scientific">Adlercreutzia caecimuris</name>
    <dbReference type="NCBI Taxonomy" id="671266"/>
    <lineage>
        <taxon>Bacteria</taxon>
        <taxon>Bacillati</taxon>
        <taxon>Actinomycetota</taxon>
        <taxon>Coriobacteriia</taxon>
        <taxon>Eggerthellales</taxon>
        <taxon>Eggerthellaceae</taxon>
        <taxon>Adlercreutzia</taxon>
    </lineage>
</organism>
<dbReference type="GO" id="GO:0055085">
    <property type="term" value="P:transmembrane transport"/>
    <property type="evidence" value="ECO:0007669"/>
    <property type="project" value="UniProtKB-ARBA"/>
</dbReference>
<accession>A0A4S4G3P8</accession>
<evidence type="ECO:0000256" key="1">
    <source>
        <dbReference type="ARBA" id="ARBA00005417"/>
    </source>
</evidence>
<dbReference type="Pfam" id="PF00005">
    <property type="entry name" value="ABC_tran"/>
    <property type="match status" value="1"/>
</dbReference>
<feature type="domain" description="ABC transporter" evidence="5">
    <location>
        <begin position="2"/>
        <end position="215"/>
    </location>
</feature>
<dbReference type="InterPro" id="IPR027417">
    <property type="entry name" value="P-loop_NTPase"/>
</dbReference>
<dbReference type="EMBL" id="SSTJ01000005">
    <property type="protein sequence ID" value="THG37458.1"/>
    <property type="molecule type" value="Genomic_DNA"/>
</dbReference>
<protein>
    <submittedName>
        <fullName evidence="6">ATP-binding cassette domain-containing protein</fullName>
    </submittedName>
</protein>
<comment type="caution">
    <text evidence="6">The sequence shown here is derived from an EMBL/GenBank/DDBJ whole genome shotgun (WGS) entry which is preliminary data.</text>
</comment>
<dbReference type="PANTHER" id="PTHR43776">
    <property type="entry name" value="TRANSPORT ATP-BINDING PROTEIN"/>
    <property type="match status" value="1"/>
</dbReference>
<keyword evidence="3" id="KW-0547">Nucleotide-binding</keyword>
<evidence type="ECO:0000256" key="4">
    <source>
        <dbReference type="ARBA" id="ARBA00022840"/>
    </source>
</evidence>
<gene>
    <name evidence="6" type="ORF">E5986_05220</name>
</gene>
<dbReference type="Proteomes" id="UP000308978">
    <property type="component" value="Unassembled WGS sequence"/>
</dbReference>
<dbReference type="GeneID" id="82190370"/>
<sequence length="218" mass="23268">MLEARNLTAAFDGRIIFRDLSLAVAPGERVQVAAPSGAGKTTLARILAGYALPQAGEVRIDGAPLPKRGTSPVQLIGQHPERAVDARCRMGAMLAEAPAGEEELARLREAFGIQDRWLSRYPHELSGGELQRFCIVRALAASPRYLIADEISTMLDALTQAQIWRALLAEVETRGLGLVLTTHSAALAARIATRVVGVGPAVAPSVDSSWTHACQTSR</sequence>
<comment type="similarity">
    <text evidence="1">Belongs to the ABC transporter superfamily.</text>
</comment>
<dbReference type="InterPro" id="IPR050319">
    <property type="entry name" value="ABC_transp_ATP-bind"/>
</dbReference>
<dbReference type="RefSeq" id="WP_016309024.1">
    <property type="nucleotide sequence ID" value="NZ_CAQMYJ010000001.1"/>
</dbReference>
<evidence type="ECO:0000256" key="3">
    <source>
        <dbReference type="ARBA" id="ARBA00022741"/>
    </source>
</evidence>
<keyword evidence="4 6" id="KW-0067">ATP-binding</keyword>
<name>A0A4S4G3P8_9ACTN</name>
<dbReference type="AlphaFoldDB" id="A0A4S4G3P8"/>
<keyword evidence="2" id="KW-0813">Transport</keyword>
<dbReference type="PROSITE" id="PS50893">
    <property type="entry name" value="ABC_TRANSPORTER_2"/>
    <property type="match status" value="1"/>
</dbReference>
<dbReference type="SMART" id="SM00382">
    <property type="entry name" value="AAA"/>
    <property type="match status" value="1"/>
</dbReference>
<reference evidence="6 7" key="1">
    <citation type="submission" date="2019-04" db="EMBL/GenBank/DDBJ databases">
        <title>Microbes associate with the intestines of laboratory mice.</title>
        <authorList>
            <person name="Navarre W."/>
            <person name="Wong E."/>
            <person name="Huang K.C."/>
            <person name="Tropini C."/>
            <person name="Ng K."/>
            <person name="Yu B."/>
        </authorList>
    </citation>
    <scope>NUCLEOTIDE SEQUENCE [LARGE SCALE GENOMIC DNA]</scope>
    <source>
        <strain evidence="6 7">NM80_B27</strain>
    </source>
</reference>
<evidence type="ECO:0000259" key="5">
    <source>
        <dbReference type="PROSITE" id="PS50893"/>
    </source>
</evidence>